<sequence>MTKFVKTKEYEASQFDDEWVILNTDQFTATKVNEVGGFCWGLLDNEHTVDSIAEEVKQHFEIVEDTESFKHDIDQFLKELHRYGLVTNVS</sequence>
<dbReference type="InterPro" id="IPR008792">
    <property type="entry name" value="PQQD"/>
</dbReference>
<evidence type="ECO:0000313" key="2">
    <source>
        <dbReference type="Proteomes" id="UP000050398"/>
    </source>
</evidence>
<dbReference type="Gene3D" id="1.10.10.1150">
    <property type="entry name" value="Coenzyme PQQ synthesis protein D (PqqD)"/>
    <property type="match status" value="1"/>
</dbReference>
<evidence type="ECO:0000313" key="1">
    <source>
        <dbReference type="EMBL" id="KPL58309.1"/>
    </source>
</evidence>
<dbReference type="InterPro" id="IPR041881">
    <property type="entry name" value="PqqD_sf"/>
</dbReference>
<evidence type="ECO:0008006" key="3">
    <source>
        <dbReference type="Google" id="ProtNLM"/>
    </source>
</evidence>
<proteinExistence type="predicted"/>
<gene>
    <name evidence="1" type="ORF">AM506_17455</name>
</gene>
<dbReference type="AlphaFoldDB" id="A0A0P6VYR3"/>
<dbReference type="EMBL" id="LIXZ01000017">
    <property type="protein sequence ID" value="KPL58309.1"/>
    <property type="molecule type" value="Genomic_DNA"/>
</dbReference>
<dbReference type="PATRIC" id="fig|218284.4.peg.1711"/>
<protein>
    <recommendedName>
        <fullName evidence="3">PqqD family protein</fullName>
    </recommendedName>
</protein>
<accession>A0A0P6VYR3</accession>
<organism evidence="1 2">
    <name type="scientific">Rossellomorea vietnamensis</name>
    <dbReference type="NCBI Taxonomy" id="218284"/>
    <lineage>
        <taxon>Bacteria</taxon>
        <taxon>Bacillati</taxon>
        <taxon>Bacillota</taxon>
        <taxon>Bacilli</taxon>
        <taxon>Bacillales</taxon>
        <taxon>Bacillaceae</taxon>
        <taxon>Rossellomorea</taxon>
    </lineage>
</organism>
<name>A0A0P6VYR3_9BACI</name>
<comment type="caution">
    <text evidence="1">The sequence shown here is derived from an EMBL/GenBank/DDBJ whole genome shotgun (WGS) entry which is preliminary data.</text>
</comment>
<dbReference type="Pfam" id="PF05402">
    <property type="entry name" value="PqqD"/>
    <property type="match status" value="1"/>
</dbReference>
<dbReference type="Proteomes" id="UP000050398">
    <property type="component" value="Unassembled WGS sequence"/>
</dbReference>
<reference evidence="1 2" key="1">
    <citation type="submission" date="2015-08" db="EMBL/GenBank/DDBJ databases">
        <title>Draft Genome Sequence of Bacillus vietnamensis UCD-SED5.</title>
        <authorList>
            <person name="Lee R.D."/>
            <person name="Jospin G."/>
            <person name="Lang J.M."/>
            <person name="Coil D.A."/>
            <person name="Eisen J.A."/>
        </authorList>
    </citation>
    <scope>NUCLEOTIDE SEQUENCE [LARGE SCALE GENOMIC DNA]</scope>
    <source>
        <strain evidence="1 2">UCD-SED5</strain>
    </source>
</reference>